<evidence type="ECO:0000313" key="10">
    <source>
        <dbReference type="Proteomes" id="UP001501536"/>
    </source>
</evidence>
<protein>
    <submittedName>
        <fullName evidence="9">AI-2E family transporter</fullName>
    </submittedName>
</protein>
<evidence type="ECO:0000256" key="3">
    <source>
        <dbReference type="ARBA" id="ARBA00022448"/>
    </source>
</evidence>
<evidence type="ECO:0000256" key="7">
    <source>
        <dbReference type="ARBA" id="ARBA00023136"/>
    </source>
</evidence>
<evidence type="ECO:0000256" key="1">
    <source>
        <dbReference type="ARBA" id="ARBA00004651"/>
    </source>
</evidence>
<dbReference type="PANTHER" id="PTHR21716:SF53">
    <property type="entry name" value="PERMEASE PERM-RELATED"/>
    <property type="match status" value="1"/>
</dbReference>
<comment type="similarity">
    <text evidence="2">Belongs to the autoinducer-2 exporter (AI-2E) (TC 2.A.86) family.</text>
</comment>
<feature type="transmembrane region" description="Helical" evidence="8">
    <location>
        <begin position="354"/>
        <end position="374"/>
    </location>
</feature>
<reference evidence="10" key="1">
    <citation type="journal article" date="2019" name="Int. J. Syst. Evol. Microbiol.">
        <title>The Global Catalogue of Microorganisms (GCM) 10K type strain sequencing project: providing services to taxonomists for standard genome sequencing and annotation.</title>
        <authorList>
            <consortium name="The Broad Institute Genomics Platform"/>
            <consortium name="The Broad Institute Genome Sequencing Center for Infectious Disease"/>
            <person name="Wu L."/>
            <person name="Ma J."/>
        </authorList>
    </citation>
    <scope>NUCLEOTIDE SEQUENCE [LARGE SCALE GENOMIC DNA]</scope>
    <source>
        <strain evidence="10">JCM 16961</strain>
    </source>
</reference>
<evidence type="ECO:0000256" key="5">
    <source>
        <dbReference type="ARBA" id="ARBA00022692"/>
    </source>
</evidence>
<dbReference type="RefSeq" id="WP_344883031.1">
    <property type="nucleotide sequence ID" value="NZ_BAABCJ010000002.1"/>
</dbReference>
<keyword evidence="6 8" id="KW-1133">Transmembrane helix</keyword>
<evidence type="ECO:0000313" key="9">
    <source>
        <dbReference type="EMBL" id="GAA3704416.1"/>
    </source>
</evidence>
<keyword evidence="3" id="KW-0813">Transport</keyword>
<evidence type="ECO:0000256" key="8">
    <source>
        <dbReference type="SAM" id="Phobius"/>
    </source>
</evidence>
<evidence type="ECO:0000256" key="6">
    <source>
        <dbReference type="ARBA" id="ARBA00022989"/>
    </source>
</evidence>
<name>A0ABP7DEQ4_9MICC</name>
<keyword evidence="7 8" id="KW-0472">Membrane</keyword>
<comment type="caution">
    <text evidence="9">The sequence shown here is derived from an EMBL/GenBank/DDBJ whole genome shotgun (WGS) entry which is preliminary data.</text>
</comment>
<evidence type="ECO:0000256" key="2">
    <source>
        <dbReference type="ARBA" id="ARBA00009773"/>
    </source>
</evidence>
<dbReference type="PANTHER" id="PTHR21716">
    <property type="entry name" value="TRANSMEMBRANE PROTEIN"/>
    <property type="match status" value="1"/>
</dbReference>
<gene>
    <name evidence="9" type="ORF">GCM10022377_17600</name>
</gene>
<feature type="transmembrane region" description="Helical" evidence="8">
    <location>
        <begin position="287"/>
        <end position="320"/>
    </location>
</feature>
<keyword evidence="10" id="KW-1185">Reference proteome</keyword>
<evidence type="ECO:0000256" key="4">
    <source>
        <dbReference type="ARBA" id="ARBA00022475"/>
    </source>
</evidence>
<dbReference type="InterPro" id="IPR002549">
    <property type="entry name" value="AI-2E-like"/>
</dbReference>
<sequence>MPMGLFRRRRLEAASRPPVARAAARTHSDRVARMWGDFLGSSATRSAQILLVLAVVGVIVWGSRIVSLAVLPLLIALILACALWPLVARLRRVMSPLLSAWTVFLGSIVVLGGLGWGLVVSVMSEWPRLVDQAVQGFTQLQSTVQDMSRNLPFDVSQDQFNTALNDSVNTVADWLTSSQFGAGALSGITAAGSFLTGTVLLLVILFFFLKDGDKIWAFFLSWMPDAHLPKWRASGDEALDTFGGYIRGTAIIAAVDAVGIGLALLLLGVPLALPLAVIVFLSSFIPMVGATVAGVLATLVALVANGWVVALIVLGVVILVNQLEGNFLQPIVMAHTLSLHPLVILLALTMGTVVSGLIGAILAVPLTAATWAIIKVWSGRSHPELHDPEPVAER</sequence>
<dbReference type="Pfam" id="PF01594">
    <property type="entry name" value="AI-2E_transport"/>
    <property type="match status" value="1"/>
</dbReference>
<organism evidence="9 10">
    <name type="scientific">Zhihengliuella alba</name>
    <dbReference type="NCBI Taxonomy" id="547018"/>
    <lineage>
        <taxon>Bacteria</taxon>
        <taxon>Bacillati</taxon>
        <taxon>Actinomycetota</taxon>
        <taxon>Actinomycetes</taxon>
        <taxon>Micrococcales</taxon>
        <taxon>Micrococcaceae</taxon>
        <taxon>Zhihengliuella</taxon>
    </lineage>
</organism>
<dbReference type="Proteomes" id="UP001501536">
    <property type="component" value="Unassembled WGS sequence"/>
</dbReference>
<comment type="subcellular location">
    <subcellularLocation>
        <location evidence="1">Cell membrane</location>
        <topology evidence="1">Multi-pass membrane protein</topology>
    </subcellularLocation>
</comment>
<feature type="transmembrane region" description="Helical" evidence="8">
    <location>
        <begin position="184"/>
        <end position="209"/>
    </location>
</feature>
<feature type="transmembrane region" description="Helical" evidence="8">
    <location>
        <begin position="257"/>
        <end position="281"/>
    </location>
</feature>
<accession>A0ABP7DEQ4</accession>
<feature type="transmembrane region" description="Helical" evidence="8">
    <location>
        <begin position="68"/>
        <end position="86"/>
    </location>
</feature>
<keyword evidence="5 8" id="KW-0812">Transmembrane</keyword>
<proteinExistence type="inferred from homology"/>
<feature type="transmembrane region" description="Helical" evidence="8">
    <location>
        <begin position="43"/>
        <end position="62"/>
    </location>
</feature>
<keyword evidence="4" id="KW-1003">Cell membrane</keyword>
<dbReference type="EMBL" id="BAABCJ010000002">
    <property type="protein sequence ID" value="GAA3704416.1"/>
    <property type="molecule type" value="Genomic_DNA"/>
</dbReference>
<feature type="transmembrane region" description="Helical" evidence="8">
    <location>
        <begin position="98"/>
        <end position="119"/>
    </location>
</feature>